<dbReference type="GO" id="GO:0043420">
    <property type="term" value="P:anthranilate metabolic process"/>
    <property type="evidence" value="ECO:0007669"/>
    <property type="project" value="UniProtKB-UniRule"/>
</dbReference>
<dbReference type="GO" id="GO:0000334">
    <property type="term" value="F:3-hydroxyanthranilate 3,4-dioxygenase activity"/>
    <property type="evidence" value="ECO:0007669"/>
    <property type="project" value="UniProtKB-UniRule"/>
</dbReference>
<dbReference type="GO" id="GO:0008198">
    <property type="term" value="F:ferrous iron binding"/>
    <property type="evidence" value="ECO:0007669"/>
    <property type="project" value="UniProtKB-UniRule"/>
</dbReference>
<comment type="function">
    <text evidence="1 7">Catalyzes the oxidative ring opening of 3-hydroxyanthranilate to 2-amino-3-carboxymuconate semialdehyde, which spontaneously cyclizes to quinolinate.</text>
</comment>
<keyword evidence="5 7" id="KW-0560">Oxidoreductase</keyword>
<dbReference type="HAMAP" id="MF_00825">
    <property type="entry name" value="3_HAO"/>
    <property type="match status" value="1"/>
</dbReference>
<feature type="binding site" evidence="7">
    <location>
        <position position="97"/>
    </location>
    <ligand>
        <name>Fe cation</name>
        <dbReference type="ChEBI" id="CHEBI:24875"/>
        <label>1</label>
        <note>catalytic</note>
    </ligand>
</feature>
<dbReference type="GO" id="GO:0009435">
    <property type="term" value="P:NAD+ biosynthetic process"/>
    <property type="evidence" value="ECO:0007669"/>
    <property type="project" value="UniProtKB-UniPathway"/>
</dbReference>
<proteinExistence type="inferred from homology"/>
<evidence type="ECO:0000256" key="4">
    <source>
        <dbReference type="ARBA" id="ARBA00022964"/>
    </source>
</evidence>
<feature type="binding site" evidence="7">
    <location>
        <position position="53"/>
    </location>
    <ligand>
        <name>Fe cation</name>
        <dbReference type="ChEBI" id="CHEBI:24875"/>
        <label>1</label>
        <note>catalytic</note>
    </ligand>
</feature>
<comment type="pathway">
    <text evidence="7">Cofactor biosynthesis; NAD(+) biosynthesis; quinolinate from L-kynurenine: step 3/3.</text>
</comment>
<name>A0A4Q6XTB0_9SPHN</name>
<reference evidence="8 9" key="1">
    <citation type="submission" date="2019-02" db="EMBL/GenBank/DDBJ databases">
        <authorList>
            <person name="Li Y."/>
        </authorList>
    </citation>
    <scope>NUCLEOTIDE SEQUENCE [LARGE SCALE GENOMIC DNA]</scope>
    <source>
        <strain evidence="8 9">3-7</strain>
    </source>
</reference>
<dbReference type="SUPFAM" id="SSF51182">
    <property type="entry name" value="RmlC-like cupins"/>
    <property type="match status" value="1"/>
</dbReference>
<feature type="binding site" evidence="7">
    <location>
        <position position="112"/>
    </location>
    <ligand>
        <name>substrate</name>
    </ligand>
</feature>
<feature type="binding site" evidence="7">
    <location>
        <position position="130"/>
    </location>
    <ligand>
        <name>Fe cation</name>
        <dbReference type="ChEBI" id="CHEBI:24875"/>
        <label>2</label>
    </ligand>
</feature>
<evidence type="ECO:0000256" key="1">
    <source>
        <dbReference type="ARBA" id="ARBA00002752"/>
    </source>
</evidence>
<dbReference type="PANTHER" id="PTHR15497">
    <property type="entry name" value="3-HYDROXYANTHRANILATE 3,4-DIOXYGENASE"/>
    <property type="match status" value="1"/>
</dbReference>
<dbReference type="Proteomes" id="UP000292085">
    <property type="component" value="Unassembled WGS sequence"/>
</dbReference>
<gene>
    <name evidence="7" type="primary">nbaC</name>
    <name evidence="8" type="ORF">EWE75_15820</name>
</gene>
<dbReference type="EMBL" id="SGIS01000025">
    <property type="protein sequence ID" value="RZF63500.1"/>
    <property type="molecule type" value="Genomic_DNA"/>
</dbReference>
<protein>
    <recommendedName>
        <fullName evidence="7">3-hydroxyanthranilate 3,4-dioxygenase</fullName>
        <ecNumber evidence="7">1.13.11.6</ecNumber>
    </recommendedName>
    <alternativeName>
        <fullName evidence="7">3-hydroxyanthranilate oxygenase</fullName>
        <shortName evidence="7">3-HAO</shortName>
    </alternativeName>
    <alternativeName>
        <fullName evidence="7">3-hydroxyanthranilic acid dioxygenase</fullName>
        <shortName evidence="7">HAD</shortName>
    </alternativeName>
</protein>
<evidence type="ECO:0000313" key="8">
    <source>
        <dbReference type="EMBL" id="RZF63500.1"/>
    </source>
</evidence>
<keyword evidence="2 7" id="KW-0662">Pyridine nucleotide biosynthesis</keyword>
<dbReference type="GO" id="GO:0006569">
    <property type="term" value="P:L-tryptophan catabolic process"/>
    <property type="evidence" value="ECO:0007669"/>
    <property type="project" value="UniProtKB-UniRule"/>
</dbReference>
<feature type="binding site" evidence="7">
    <location>
        <position position="167"/>
    </location>
    <ligand>
        <name>Fe cation</name>
        <dbReference type="ChEBI" id="CHEBI:24875"/>
        <label>2</label>
    </ligand>
</feature>
<dbReference type="OrthoDB" id="5002379at2"/>
<keyword evidence="3 7" id="KW-0479">Metal-binding</keyword>
<evidence type="ECO:0000256" key="3">
    <source>
        <dbReference type="ARBA" id="ARBA00022723"/>
    </source>
</evidence>
<dbReference type="InterPro" id="IPR014710">
    <property type="entry name" value="RmlC-like_jellyroll"/>
</dbReference>
<comment type="similarity">
    <text evidence="7">Belongs to the 3-HAO family.</text>
</comment>
<evidence type="ECO:0000256" key="7">
    <source>
        <dbReference type="HAMAP-Rule" id="MF_00825"/>
    </source>
</evidence>
<comment type="catalytic activity">
    <reaction evidence="7">
        <text>3-hydroxyanthranilate + O2 = (2Z,4Z)-2-amino-3-carboxymuconate 6-semialdehyde</text>
        <dbReference type="Rhea" id="RHEA:17953"/>
        <dbReference type="ChEBI" id="CHEBI:15379"/>
        <dbReference type="ChEBI" id="CHEBI:36559"/>
        <dbReference type="ChEBI" id="CHEBI:77612"/>
        <dbReference type="EC" id="1.13.11.6"/>
    </reaction>
</comment>
<dbReference type="Gene3D" id="2.60.120.10">
    <property type="entry name" value="Jelly Rolls"/>
    <property type="match status" value="1"/>
</dbReference>
<dbReference type="CDD" id="cd06123">
    <property type="entry name" value="cupin_HAO"/>
    <property type="match status" value="1"/>
</dbReference>
<keyword evidence="9" id="KW-1185">Reference proteome</keyword>
<feature type="binding site" evidence="7">
    <location>
        <position position="127"/>
    </location>
    <ligand>
        <name>Fe cation</name>
        <dbReference type="ChEBI" id="CHEBI:24875"/>
        <label>2</label>
    </ligand>
</feature>
<dbReference type="PANTHER" id="PTHR15497:SF1">
    <property type="entry name" value="3-HYDROXYANTHRANILATE 3,4-DIOXYGENASE"/>
    <property type="match status" value="1"/>
</dbReference>
<feature type="binding site" evidence="7">
    <location>
        <position position="164"/>
    </location>
    <ligand>
        <name>Fe cation</name>
        <dbReference type="ChEBI" id="CHEBI:24875"/>
        <label>2</label>
    </ligand>
</feature>
<feature type="binding site" evidence="7">
    <location>
        <position position="59"/>
    </location>
    <ligand>
        <name>Fe cation</name>
        <dbReference type="ChEBI" id="CHEBI:24875"/>
        <label>1</label>
        <note>catalytic</note>
    </ligand>
</feature>
<evidence type="ECO:0000313" key="9">
    <source>
        <dbReference type="Proteomes" id="UP000292085"/>
    </source>
</evidence>
<dbReference type="UniPathway" id="UPA00253">
    <property type="reaction ID" value="UER00330"/>
</dbReference>
<feature type="binding site" evidence="7">
    <location>
        <position position="59"/>
    </location>
    <ligand>
        <name>substrate</name>
    </ligand>
</feature>
<sequence length="183" mass="20863">MDMDSPAPFNLAEWLETNRPFMKPPVTNRKLFENEDGMILQMLGGGNERVDFHDDPAEEFFYQMKGDMLLKVHADGQIKDIPIREGEVFLLPPHVPHSPQRPDPNSWGLVIEGRRLPGMVDGFEWFCFDCGHKVDRVEIQLNDIVKDLPPLFEAFYSDAERRTCKNCGSVHPGKEPPAGWASL</sequence>
<evidence type="ECO:0000256" key="6">
    <source>
        <dbReference type="ARBA" id="ARBA00023004"/>
    </source>
</evidence>
<organism evidence="8 9">
    <name type="scientific">Sphingomonas populi</name>
    <dbReference type="NCBI Taxonomy" id="2484750"/>
    <lineage>
        <taxon>Bacteria</taxon>
        <taxon>Pseudomonadati</taxon>
        <taxon>Pseudomonadota</taxon>
        <taxon>Alphaproteobacteria</taxon>
        <taxon>Sphingomonadales</taxon>
        <taxon>Sphingomonadaceae</taxon>
        <taxon>Sphingomonas</taxon>
    </lineage>
</organism>
<comment type="caution">
    <text evidence="8">The sequence shown here is derived from an EMBL/GenBank/DDBJ whole genome shotgun (WGS) entry which is preliminary data.</text>
</comment>
<dbReference type="GO" id="GO:0019805">
    <property type="term" value="P:quinolinate biosynthetic process"/>
    <property type="evidence" value="ECO:0007669"/>
    <property type="project" value="UniProtKB-UniRule"/>
</dbReference>
<dbReference type="InterPro" id="IPR010329">
    <property type="entry name" value="3hydroanth_dOase"/>
</dbReference>
<accession>A0A4Q6XTB0</accession>
<dbReference type="InterPro" id="IPR011051">
    <property type="entry name" value="RmlC_Cupin_sf"/>
</dbReference>
<keyword evidence="6 7" id="KW-0408">Iron</keyword>
<dbReference type="EC" id="1.13.11.6" evidence="7"/>
<evidence type="ECO:0000256" key="2">
    <source>
        <dbReference type="ARBA" id="ARBA00022642"/>
    </source>
</evidence>
<comment type="cofactor">
    <cofactor evidence="7">
        <name>Fe(2+)</name>
        <dbReference type="ChEBI" id="CHEBI:29033"/>
    </cofactor>
    <text evidence="7">Binds 2 Fe(2+) ions per subunit.</text>
</comment>
<comment type="subunit">
    <text evidence="7">Homodimer.</text>
</comment>
<dbReference type="NCBIfam" id="NF009763">
    <property type="entry name" value="PRK13264.1"/>
    <property type="match status" value="1"/>
</dbReference>
<dbReference type="AlphaFoldDB" id="A0A4Q6XTB0"/>
<dbReference type="Pfam" id="PF06052">
    <property type="entry name" value="3-HAO"/>
    <property type="match status" value="1"/>
</dbReference>
<keyword evidence="4 7" id="KW-0223">Dioxygenase</keyword>
<feature type="binding site" evidence="7">
    <location>
        <position position="101"/>
    </location>
    <ligand>
        <name>substrate</name>
    </ligand>
</feature>
<evidence type="ECO:0000256" key="5">
    <source>
        <dbReference type="ARBA" id="ARBA00023002"/>
    </source>
</evidence>
<dbReference type="NCBIfam" id="TIGR03037">
    <property type="entry name" value="anthran_nbaC"/>
    <property type="match status" value="1"/>
</dbReference>
<feature type="binding site" evidence="7">
    <location>
        <position position="49"/>
    </location>
    <ligand>
        <name>O2</name>
        <dbReference type="ChEBI" id="CHEBI:15379"/>
    </ligand>
</feature>